<organism evidence="1 2">
    <name type="scientific">Ajellomyces capsulatus (strain H88)</name>
    <name type="common">Darling's disease fungus</name>
    <name type="synonym">Histoplasma capsulatum</name>
    <dbReference type="NCBI Taxonomy" id="544711"/>
    <lineage>
        <taxon>Eukaryota</taxon>
        <taxon>Fungi</taxon>
        <taxon>Dikarya</taxon>
        <taxon>Ascomycota</taxon>
        <taxon>Pezizomycotina</taxon>
        <taxon>Eurotiomycetes</taxon>
        <taxon>Eurotiomycetidae</taxon>
        <taxon>Onygenales</taxon>
        <taxon>Ajellomycetaceae</taxon>
        <taxon>Histoplasma</taxon>
    </lineage>
</organism>
<sequence>MERLIFQSIQTEGFKCLQGKSKRAGGATSGGLFFNFNFNFNFCFGKTCWAEYLGCKLLMACLDHSPICGEGRKIRQARWPCINTSGASARFKPGMNLLANCCKGRCPLGEPVASSCWL</sequence>
<evidence type="ECO:0000313" key="2">
    <source>
        <dbReference type="Proteomes" id="UP000663419"/>
    </source>
</evidence>
<dbReference type="AlphaFoldDB" id="A0A8A1LZ98"/>
<proteinExistence type="predicted"/>
<gene>
    <name evidence="1" type="ORF">I7I53_12160</name>
</gene>
<reference evidence="1" key="1">
    <citation type="submission" date="2021-01" db="EMBL/GenBank/DDBJ databases">
        <title>Chromosome-level genome assembly of a human fungal pathogen reveals clustering of transcriptionally co-regulated genes.</title>
        <authorList>
            <person name="Voorhies M."/>
            <person name="Cohen S."/>
            <person name="Shea T.P."/>
            <person name="Petrus S."/>
            <person name="Munoz J.F."/>
            <person name="Poplawski S."/>
            <person name="Goldman W.E."/>
            <person name="Michael T."/>
            <person name="Cuomo C.A."/>
            <person name="Sil A."/>
            <person name="Beyhan S."/>
        </authorList>
    </citation>
    <scope>NUCLEOTIDE SEQUENCE</scope>
    <source>
        <strain evidence="1">H88</strain>
    </source>
</reference>
<protein>
    <submittedName>
        <fullName evidence="1">Uncharacterized protein</fullName>
    </submittedName>
</protein>
<accession>A0A8A1LZ98</accession>
<evidence type="ECO:0000313" key="1">
    <source>
        <dbReference type="EMBL" id="QSS57853.1"/>
    </source>
</evidence>
<dbReference type="Proteomes" id="UP000663419">
    <property type="component" value="Chromosome 6"/>
</dbReference>
<dbReference type="VEuPathDB" id="FungiDB:I7I53_12160"/>
<name>A0A8A1LZ98_AJEC8</name>
<dbReference type="EMBL" id="CP069107">
    <property type="protein sequence ID" value="QSS57853.1"/>
    <property type="molecule type" value="Genomic_DNA"/>
</dbReference>